<reference evidence="1" key="1">
    <citation type="journal article" date="2015" name="Nature">
        <title>Complex archaea that bridge the gap between prokaryotes and eukaryotes.</title>
        <authorList>
            <person name="Spang A."/>
            <person name="Saw J.H."/>
            <person name="Jorgensen S.L."/>
            <person name="Zaremba-Niedzwiedzka K."/>
            <person name="Martijn J."/>
            <person name="Lind A.E."/>
            <person name="van Eijk R."/>
            <person name="Schleper C."/>
            <person name="Guy L."/>
            <person name="Ettema T.J."/>
        </authorList>
    </citation>
    <scope>NUCLEOTIDE SEQUENCE</scope>
</reference>
<accession>A0A0F9P5C8</accession>
<dbReference type="AlphaFoldDB" id="A0A0F9P5C8"/>
<comment type="caution">
    <text evidence="1">The sequence shown here is derived from an EMBL/GenBank/DDBJ whole genome shotgun (WGS) entry which is preliminary data.</text>
</comment>
<sequence length="118" mass="12798">MSRADLIAELEAATEGDPEFNAEIAETFSWLCGEGTTGDNITEPLERFDEWCSPNGEEYSEPPPFTTSIDGALTLHDEPRGALMNAVGKAYMGSKPKGKDFIWAVIRALCIAALGEDK</sequence>
<organism evidence="1">
    <name type="scientific">marine sediment metagenome</name>
    <dbReference type="NCBI Taxonomy" id="412755"/>
    <lineage>
        <taxon>unclassified sequences</taxon>
        <taxon>metagenomes</taxon>
        <taxon>ecological metagenomes</taxon>
    </lineage>
</organism>
<name>A0A0F9P5C8_9ZZZZ</name>
<proteinExistence type="predicted"/>
<dbReference type="EMBL" id="LAZR01005905">
    <property type="protein sequence ID" value="KKM96255.1"/>
    <property type="molecule type" value="Genomic_DNA"/>
</dbReference>
<gene>
    <name evidence="1" type="ORF">LCGC14_1180070</name>
</gene>
<protein>
    <submittedName>
        <fullName evidence="1">Uncharacterized protein</fullName>
    </submittedName>
</protein>
<evidence type="ECO:0000313" key="1">
    <source>
        <dbReference type="EMBL" id="KKM96255.1"/>
    </source>
</evidence>